<evidence type="ECO:0000313" key="4">
    <source>
        <dbReference type="EMBL" id="RPF29088.1"/>
    </source>
</evidence>
<dbReference type="Pfam" id="PF02604">
    <property type="entry name" value="PhdYeFM_antitox"/>
    <property type="match status" value="1"/>
</dbReference>
<dbReference type="RefSeq" id="WP_123919786.1">
    <property type="nucleotide sequence ID" value="NZ_RKRA01000001.1"/>
</dbReference>
<reference evidence="4 5" key="1">
    <citation type="submission" date="2018-11" db="EMBL/GenBank/DDBJ databases">
        <title>Sequencing the genomes of 1000 actinobacteria strains.</title>
        <authorList>
            <person name="Klenk H.-P."/>
        </authorList>
    </citation>
    <scope>NUCLEOTIDE SEQUENCE [LARGE SCALE GENOMIC DNA]</scope>
    <source>
        <strain evidence="4 5">DSM 14418</strain>
    </source>
</reference>
<dbReference type="EMBL" id="RKRA01000001">
    <property type="protein sequence ID" value="RPF29088.1"/>
    <property type="molecule type" value="Genomic_DNA"/>
</dbReference>
<dbReference type="GO" id="GO:0097351">
    <property type="term" value="F:toxin sequestering activity"/>
    <property type="evidence" value="ECO:0007669"/>
    <property type="project" value="TreeGrafter"/>
</dbReference>
<dbReference type="SUPFAM" id="SSF143120">
    <property type="entry name" value="YefM-like"/>
    <property type="match status" value="1"/>
</dbReference>
<dbReference type="NCBIfam" id="TIGR01552">
    <property type="entry name" value="phd_fam"/>
    <property type="match status" value="1"/>
</dbReference>
<dbReference type="InterPro" id="IPR006442">
    <property type="entry name" value="Antitoxin_Phd/YefM"/>
</dbReference>
<organism evidence="4 5">
    <name type="scientific">Georgenia muralis</name>
    <dbReference type="NCBI Taxonomy" id="154117"/>
    <lineage>
        <taxon>Bacteria</taxon>
        <taxon>Bacillati</taxon>
        <taxon>Actinomycetota</taxon>
        <taxon>Actinomycetes</taxon>
        <taxon>Micrococcales</taxon>
        <taxon>Bogoriellaceae</taxon>
        <taxon>Georgenia</taxon>
    </lineage>
</organism>
<evidence type="ECO:0000256" key="3">
    <source>
        <dbReference type="SAM" id="MobiDB-lite"/>
    </source>
</evidence>
<dbReference type="Gene3D" id="3.40.1620.10">
    <property type="entry name" value="YefM-like domain"/>
    <property type="match status" value="1"/>
</dbReference>
<evidence type="ECO:0000313" key="5">
    <source>
        <dbReference type="Proteomes" id="UP000280726"/>
    </source>
</evidence>
<accession>A0A3N4ZUI3</accession>
<dbReference type="OrthoDB" id="4419580at2"/>
<evidence type="ECO:0000256" key="2">
    <source>
        <dbReference type="RuleBase" id="RU362080"/>
    </source>
</evidence>
<sequence length="94" mass="10193">MTRIGIRELRQHASRYIALVRKGQTVEVTDRGQLVALLTPPEGARSAREHLIAAGLLIPATSPSGRLRSPHPVPVAPGEPANEDLLDAGREERM</sequence>
<dbReference type="InterPro" id="IPR036165">
    <property type="entry name" value="YefM-like_sf"/>
</dbReference>
<dbReference type="PANTHER" id="PTHR35377">
    <property type="entry name" value="ANTITOXIN VAPB49-RELATED-RELATED"/>
    <property type="match status" value="1"/>
</dbReference>
<gene>
    <name evidence="4" type="ORF">EDD32_3647</name>
</gene>
<keyword evidence="5" id="KW-1185">Reference proteome</keyword>
<dbReference type="PANTHER" id="PTHR35377:SF5">
    <property type="entry name" value="ANTITOXIN VAPB46"/>
    <property type="match status" value="1"/>
</dbReference>
<feature type="region of interest" description="Disordered" evidence="3">
    <location>
        <begin position="61"/>
        <end position="94"/>
    </location>
</feature>
<proteinExistence type="inferred from homology"/>
<evidence type="ECO:0000256" key="1">
    <source>
        <dbReference type="ARBA" id="ARBA00009981"/>
    </source>
</evidence>
<dbReference type="Proteomes" id="UP000280726">
    <property type="component" value="Unassembled WGS sequence"/>
</dbReference>
<dbReference type="AlphaFoldDB" id="A0A3N4ZUI3"/>
<comment type="caution">
    <text evidence="4">The sequence shown here is derived from an EMBL/GenBank/DDBJ whole genome shotgun (WGS) entry which is preliminary data.</text>
</comment>
<comment type="function">
    <text evidence="2">Antitoxin component of a type II toxin-antitoxin (TA) system.</text>
</comment>
<comment type="similarity">
    <text evidence="1 2">Belongs to the phD/YefM antitoxin family.</text>
</comment>
<dbReference type="InterPro" id="IPR051416">
    <property type="entry name" value="phD-YefM_TA_antitoxins"/>
</dbReference>
<name>A0A3N4ZUI3_9MICO</name>
<protein>
    <recommendedName>
        <fullName evidence="2">Antitoxin</fullName>
    </recommendedName>
</protein>